<sequence length="78" mass="9016">MPIYVYECPECDIELEELRPAWQADIPVECPICHGWCTRVVSTFHTRRQAEPVYATPAQIARVVHGLDCSCCRPRRRS</sequence>
<evidence type="ECO:0000313" key="2">
    <source>
        <dbReference type="EMBL" id="PMP82413.1"/>
    </source>
</evidence>
<dbReference type="InterPro" id="IPR013429">
    <property type="entry name" value="Regulatory_FmdB_Zinc_ribbon"/>
</dbReference>
<protein>
    <submittedName>
        <fullName evidence="2">FmdB family transcriptional regulator</fullName>
    </submittedName>
</protein>
<gene>
    <name evidence="2" type="ORF">C0184_06895</name>
</gene>
<accession>A0A2J6X6E3</accession>
<feature type="domain" description="Putative regulatory protein FmdB zinc ribbon" evidence="1">
    <location>
        <begin position="1"/>
        <end position="42"/>
    </location>
</feature>
<comment type="caution">
    <text evidence="2">The sequence shown here is derived from an EMBL/GenBank/DDBJ whole genome shotgun (WGS) entry which is preliminary data.</text>
</comment>
<evidence type="ECO:0000313" key="3">
    <source>
        <dbReference type="Proteomes" id="UP000243376"/>
    </source>
</evidence>
<name>A0A2J6X6E3_9CHLR</name>
<dbReference type="Pfam" id="PF09723">
    <property type="entry name" value="Zn_ribbon_8"/>
    <property type="match status" value="1"/>
</dbReference>
<dbReference type="EMBL" id="PNIQ01000450">
    <property type="protein sequence ID" value="PMP82413.1"/>
    <property type="molecule type" value="Genomic_DNA"/>
</dbReference>
<dbReference type="AlphaFoldDB" id="A0A2J6X6E3"/>
<dbReference type="SMART" id="SM00834">
    <property type="entry name" value="CxxC_CXXC_SSSS"/>
    <property type="match status" value="1"/>
</dbReference>
<reference evidence="2 3" key="1">
    <citation type="submission" date="2018-01" db="EMBL/GenBank/DDBJ databases">
        <title>Metagenomic assembled genomes from two thermal pools in the Uzon Caldera, Kamchatka, Russia.</title>
        <authorList>
            <person name="Wilkins L."/>
            <person name="Ettinger C."/>
        </authorList>
    </citation>
    <scope>NUCLEOTIDE SEQUENCE [LARGE SCALE GENOMIC DNA]</scope>
    <source>
        <strain evidence="2">ZAV-02</strain>
    </source>
</reference>
<evidence type="ECO:0000259" key="1">
    <source>
        <dbReference type="SMART" id="SM00834"/>
    </source>
</evidence>
<dbReference type="NCBIfam" id="TIGR02605">
    <property type="entry name" value="CxxC_CxxC_SSSS"/>
    <property type="match status" value="1"/>
</dbReference>
<proteinExistence type="predicted"/>
<organism evidence="2 3">
    <name type="scientific">Chloroflexus aggregans</name>
    <dbReference type="NCBI Taxonomy" id="152260"/>
    <lineage>
        <taxon>Bacteria</taxon>
        <taxon>Bacillati</taxon>
        <taxon>Chloroflexota</taxon>
        <taxon>Chloroflexia</taxon>
        <taxon>Chloroflexales</taxon>
        <taxon>Chloroflexineae</taxon>
        <taxon>Chloroflexaceae</taxon>
        <taxon>Chloroflexus</taxon>
    </lineage>
</organism>
<dbReference type="Proteomes" id="UP000243376">
    <property type="component" value="Unassembled WGS sequence"/>
</dbReference>